<accession>A0ABY0YC69</accession>
<proteinExistence type="predicted"/>
<evidence type="ECO:0000313" key="1">
    <source>
        <dbReference type="EMBL" id="SED31923.1"/>
    </source>
</evidence>
<organism evidence="1 2">
    <name type="scientific">Pseudomonas mohnii</name>
    <dbReference type="NCBI Taxonomy" id="395600"/>
    <lineage>
        <taxon>Bacteria</taxon>
        <taxon>Pseudomonadati</taxon>
        <taxon>Pseudomonadota</taxon>
        <taxon>Gammaproteobacteria</taxon>
        <taxon>Pseudomonadales</taxon>
        <taxon>Pseudomonadaceae</taxon>
        <taxon>Pseudomonas</taxon>
    </lineage>
</organism>
<dbReference type="Proteomes" id="UP000199665">
    <property type="component" value="Unassembled WGS sequence"/>
</dbReference>
<dbReference type="InterPro" id="IPR020353">
    <property type="entry name" value="Toxin_YafO"/>
</dbReference>
<comment type="caution">
    <text evidence="1">The sequence shown here is derived from an EMBL/GenBank/DDBJ whole genome shotgun (WGS) entry which is preliminary data.</text>
</comment>
<gene>
    <name evidence="1" type="ORF">SAMN05216205_4898</name>
</gene>
<dbReference type="RefSeq" id="WP_090467870.1">
    <property type="nucleotide sequence ID" value="NZ_FNRV01000001.1"/>
</dbReference>
<name>A0ABY0YC69_9PSED</name>
<evidence type="ECO:0000313" key="2">
    <source>
        <dbReference type="Proteomes" id="UP000199665"/>
    </source>
</evidence>
<dbReference type="EMBL" id="FNRV01000001">
    <property type="protein sequence ID" value="SED31923.1"/>
    <property type="molecule type" value="Genomic_DNA"/>
</dbReference>
<protein>
    <submittedName>
        <fullName evidence="1">mRNA interferase YafO</fullName>
    </submittedName>
</protein>
<reference evidence="1 2" key="1">
    <citation type="submission" date="2016-10" db="EMBL/GenBank/DDBJ databases">
        <authorList>
            <person name="Varghese N."/>
            <person name="Submissions S."/>
        </authorList>
    </citation>
    <scope>NUCLEOTIDE SEQUENCE [LARGE SCALE GENOMIC DNA]</scope>
    <source>
        <strain evidence="1 2">DSM 18327</strain>
    </source>
</reference>
<sequence length="146" mass="16873">MAVEVYFHTGTFTEFFHPIDLKHPGLSTILKSEFTRYIESGREVLPSIFGKDTAYMQPPQAVQACLMHIHIKIPPAQFPENLPRNQRTCSRGKPNEDAALVYVPGELEEDRYLILAFLWPDAHGKSRDRATMKYLARLAKDWRDRN</sequence>
<dbReference type="Pfam" id="PF13957">
    <property type="entry name" value="YafO_toxin"/>
    <property type="match status" value="1"/>
</dbReference>
<keyword evidence="2" id="KW-1185">Reference proteome</keyword>